<feature type="region of interest" description="Disordered" evidence="4">
    <location>
        <begin position="399"/>
        <end position="423"/>
    </location>
</feature>
<evidence type="ECO:0008006" key="7">
    <source>
        <dbReference type="Google" id="ProtNLM"/>
    </source>
</evidence>
<comment type="caution">
    <text evidence="5">The sequence shown here is derived from an EMBL/GenBank/DDBJ whole genome shotgun (WGS) entry which is preliminary data.</text>
</comment>
<evidence type="ECO:0000313" key="5">
    <source>
        <dbReference type="EMBL" id="KAJ1098290.1"/>
    </source>
</evidence>
<dbReference type="GO" id="GO:0003341">
    <property type="term" value="P:cilium movement"/>
    <property type="evidence" value="ECO:0007669"/>
    <property type="project" value="TreeGrafter"/>
</dbReference>
<keyword evidence="1" id="KW-0677">Repeat</keyword>
<protein>
    <recommendedName>
        <fullName evidence="7">Cilia- and flagella-associated protein 70</fullName>
    </recommendedName>
</protein>
<dbReference type="EMBL" id="JANPWB010000014">
    <property type="protein sequence ID" value="KAJ1098290.1"/>
    <property type="molecule type" value="Genomic_DNA"/>
</dbReference>
<dbReference type="AlphaFoldDB" id="A0AAV7M641"/>
<evidence type="ECO:0000256" key="1">
    <source>
        <dbReference type="ARBA" id="ARBA00022737"/>
    </source>
</evidence>
<proteinExistence type="predicted"/>
<keyword evidence="2 3" id="KW-0802">TPR repeat</keyword>
<keyword evidence="6" id="KW-1185">Reference proteome</keyword>
<dbReference type="GO" id="GO:0060271">
    <property type="term" value="P:cilium assembly"/>
    <property type="evidence" value="ECO:0007669"/>
    <property type="project" value="TreeGrafter"/>
</dbReference>
<dbReference type="Gene3D" id="1.25.40.10">
    <property type="entry name" value="Tetratricopeptide repeat domain"/>
    <property type="match status" value="3"/>
</dbReference>
<sequence length="1053" mass="118080">MEATQGEKKPRGNGPVQITVVRGMNLKGAKGDSTVTFVRLEFNNIHLGDSSKHELSTGQAVEYNFTSSFECNAEGPISLDDIAHKPVILTVIEVLPKEKKQKEEKTLVLAQATMGMLPLLQGESNLKLMVPLHVIPSSPLDISRLNKPSLEVSVSMHEPLLSKTQLLNGNLLKVTLEAAYSVPESWIPTGPQYNYVVSLQLPNFEEKENPLVFSNGTLKLGGEKEPTPRPKKWPISNVQVSGALYIPDAFITGGLYEEEDGELNLKEDKDHRTEAETVKKRVTWDIERSCYIDPGAVISLQKRIAERRFWPVEIMRVPLASTTKGKAGKADKSEEEIPIAFHGVAFVNLVPLLYPGVKRMRGAFRVYAFNESEVVAKTKCHTSVMRDILRRTSLASRLGVAPPGVGSPHAKGPPSRAQKEDKALKDTMRKMSITGKTSESIVPESEGPGTVQNMEGQQYVDSGTYIVLELLLDKPLVPKREPEELARRVNELLPPRPQLMRRSAGAKKAESDYHSQIVSITNSILNEYRVLFGQQVAEGKVLDNQTLEEQKCQLNYELNCTGKYFAFKEQLKHAVVKIVREKYMKTTAFEDPDKLQSFLSDLYVYLVDQMHVALNQMLTDDSTCPPPPSFLDSEQLRHFAWEAEINENFEQAATYYQERLARDRQRVEHWLDYGIFNLLIEDNIKAQECFQEAMRLDQRNLHSVLLCGILSVLQEHYAEAEILLENATYIGPASIVAWTLLGLFYEIQDNDIQMDMAFQEACKLRQANIEKDRASALDTVAVFTKENAAHAEVTENAGADVQTAQESDPGVHLGSHSSIQMTNQPSIFMETIDFLIRVNAVQLVQQALAHELLSQDGGPSCKYYLALAKTHLQKKEFAETEEDLTAAAQINYQNPDVWAMTGHLHFLRGNKTEAKACYERTLSFVTDASETHPVFLRLGSIYLQEGEYKKAKDTYLHACKTSPTCLTWLGTGIACYRLGDMAEAEAALAEANTLNNSDAVVWGYLALVCLKTRRQLEAEQSYKYMMKLNLQDEALLREVHEMQELVGFGNPSF</sequence>
<dbReference type="InterPro" id="IPR019734">
    <property type="entry name" value="TPR_rpt"/>
</dbReference>
<reference evidence="5" key="1">
    <citation type="journal article" date="2022" name="bioRxiv">
        <title>Sequencing and chromosome-scale assembly of the giantPleurodeles waltlgenome.</title>
        <authorList>
            <person name="Brown T."/>
            <person name="Elewa A."/>
            <person name="Iarovenko S."/>
            <person name="Subramanian E."/>
            <person name="Araus A.J."/>
            <person name="Petzold A."/>
            <person name="Susuki M."/>
            <person name="Suzuki K.-i.T."/>
            <person name="Hayashi T."/>
            <person name="Toyoda A."/>
            <person name="Oliveira C."/>
            <person name="Osipova E."/>
            <person name="Leigh N.D."/>
            <person name="Simon A."/>
            <person name="Yun M.H."/>
        </authorList>
    </citation>
    <scope>NUCLEOTIDE SEQUENCE</scope>
    <source>
        <strain evidence="5">20211129_DDA</strain>
        <tissue evidence="5">Liver</tissue>
    </source>
</reference>
<feature type="repeat" description="TPR" evidence="3">
    <location>
        <begin position="932"/>
        <end position="965"/>
    </location>
</feature>
<dbReference type="InterPro" id="IPR052628">
    <property type="entry name" value="CFAP70"/>
</dbReference>
<dbReference type="SUPFAM" id="SSF48452">
    <property type="entry name" value="TPR-like"/>
    <property type="match status" value="1"/>
</dbReference>
<name>A0AAV7M641_PLEWA</name>
<dbReference type="PANTHER" id="PTHR44314">
    <property type="entry name" value="CILIA- AND FLAGELLA-ASSOCIATED PROTEIN 70"/>
    <property type="match status" value="1"/>
</dbReference>
<dbReference type="Pfam" id="PF13181">
    <property type="entry name" value="TPR_8"/>
    <property type="match status" value="1"/>
</dbReference>
<dbReference type="GO" id="GO:0070062">
    <property type="term" value="C:extracellular exosome"/>
    <property type="evidence" value="ECO:0007669"/>
    <property type="project" value="TreeGrafter"/>
</dbReference>
<dbReference type="InterPro" id="IPR011990">
    <property type="entry name" value="TPR-like_helical_dom_sf"/>
</dbReference>
<evidence type="ECO:0000256" key="4">
    <source>
        <dbReference type="SAM" id="MobiDB-lite"/>
    </source>
</evidence>
<evidence type="ECO:0000313" key="6">
    <source>
        <dbReference type="Proteomes" id="UP001066276"/>
    </source>
</evidence>
<accession>A0AAV7M641</accession>
<gene>
    <name evidence="5" type="ORF">NDU88_003406</name>
</gene>
<evidence type="ECO:0000256" key="2">
    <source>
        <dbReference type="ARBA" id="ARBA00022803"/>
    </source>
</evidence>
<dbReference type="PANTHER" id="PTHR44314:SF1">
    <property type="entry name" value="CILIA- AND FLAGELLA-ASSOCIATED PROTEIN 70"/>
    <property type="match status" value="1"/>
</dbReference>
<dbReference type="PROSITE" id="PS50005">
    <property type="entry name" value="TPR"/>
    <property type="match status" value="1"/>
</dbReference>
<evidence type="ECO:0000256" key="3">
    <source>
        <dbReference type="PROSITE-ProRule" id="PRU00339"/>
    </source>
</evidence>
<dbReference type="Proteomes" id="UP001066276">
    <property type="component" value="Chromosome 10"/>
</dbReference>
<dbReference type="SMART" id="SM00028">
    <property type="entry name" value="TPR"/>
    <property type="match status" value="7"/>
</dbReference>
<dbReference type="GO" id="GO:0031514">
    <property type="term" value="C:motile cilium"/>
    <property type="evidence" value="ECO:0007669"/>
    <property type="project" value="TreeGrafter"/>
</dbReference>
<organism evidence="5 6">
    <name type="scientific">Pleurodeles waltl</name>
    <name type="common">Iberian ribbed newt</name>
    <dbReference type="NCBI Taxonomy" id="8319"/>
    <lineage>
        <taxon>Eukaryota</taxon>
        <taxon>Metazoa</taxon>
        <taxon>Chordata</taxon>
        <taxon>Craniata</taxon>
        <taxon>Vertebrata</taxon>
        <taxon>Euteleostomi</taxon>
        <taxon>Amphibia</taxon>
        <taxon>Batrachia</taxon>
        <taxon>Caudata</taxon>
        <taxon>Salamandroidea</taxon>
        <taxon>Salamandridae</taxon>
        <taxon>Pleurodelinae</taxon>
        <taxon>Pleurodeles</taxon>
    </lineage>
</organism>